<evidence type="ECO:0000313" key="2">
    <source>
        <dbReference type="EMBL" id="CBA71440.1"/>
    </source>
</evidence>
<accession>D2TVR0</accession>
<reference evidence="2" key="1">
    <citation type="journal article" date="2010" name="Insect Mol. Biol.">
        <title>The draft genome sequence of Arsenophonus nasoniae, son-killer bacterium of Nasonia vitripennis, reveals genes associated with virulence and symbiosis.</title>
        <authorList>
            <person name="Wilkes T."/>
            <person name="Darby A.C."/>
            <person name="Choi J."/>
            <person name="Colborne J.K."/>
            <person name="Werren J.H."/>
            <person name="Hurst G.D.D."/>
        </authorList>
    </citation>
    <scope>NUCLEOTIDE SEQUENCE</scope>
</reference>
<feature type="domain" description="Transposase zinc-binding" evidence="1">
    <location>
        <begin position="13"/>
        <end position="80"/>
    </location>
</feature>
<proteinExistence type="predicted"/>
<organism evidence="2">
    <name type="scientific">Arsenophonus nasoniae</name>
    <name type="common">son-killer infecting Nasonia vitripennis</name>
    <dbReference type="NCBI Taxonomy" id="638"/>
    <lineage>
        <taxon>Bacteria</taxon>
        <taxon>Pseudomonadati</taxon>
        <taxon>Pseudomonadota</taxon>
        <taxon>Gammaproteobacteria</taxon>
        <taxon>Enterobacterales</taxon>
        <taxon>Morganellaceae</taxon>
        <taxon>Arsenophonus</taxon>
    </lineage>
</organism>
<name>D2TVR0_9GAMM</name>
<gene>
    <name evidence="2" type="ORF">ARN_01040</name>
</gene>
<protein>
    <submittedName>
        <fullName evidence="2">Transposase</fullName>
    </submittedName>
</protein>
<evidence type="ECO:0000259" key="1">
    <source>
        <dbReference type="Pfam" id="PF14319"/>
    </source>
</evidence>
<dbReference type="InterPro" id="IPR026889">
    <property type="entry name" value="Zn_Tnp"/>
</dbReference>
<dbReference type="EMBL" id="FN545151">
    <property type="protein sequence ID" value="CBA71440.1"/>
    <property type="molecule type" value="Genomic_DNA"/>
</dbReference>
<sequence>MSPRFSHVFQFGQRWLNWLNRQPPDSVRPVVMETMVKIMACGTSLMGWSIWRCPDPECNHEKRVKFTCKSRSCPHCGVKACNGLTIRLPGYPKSPGSTSLLPCLVNIGLLFALTVGCSVK</sequence>
<dbReference type="Pfam" id="PF14319">
    <property type="entry name" value="Zn_Tnp_IS91"/>
    <property type="match status" value="1"/>
</dbReference>
<dbReference type="AlphaFoldDB" id="D2TVR0"/>